<accession>A0A1M5NEH2</accession>
<protein>
    <recommendedName>
        <fullName evidence="1">Type IX secretion system protein PorV domain-containing protein</fullName>
    </recommendedName>
</protein>
<dbReference type="InterPro" id="IPR045741">
    <property type="entry name" value="PorV"/>
</dbReference>
<proteinExistence type="predicted"/>
<dbReference type="NCBIfam" id="NF033710">
    <property type="entry name" value="T9SS_OM_PorV"/>
    <property type="match status" value="1"/>
</dbReference>
<dbReference type="STRING" id="947013.SAMN04488109_2287"/>
<organism evidence="2 3">
    <name type="scientific">Chryseolinea serpens</name>
    <dbReference type="NCBI Taxonomy" id="947013"/>
    <lineage>
        <taxon>Bacteria</taxon>
        <taxon>Pseudomonadati</taxon>
        <taxon>Bacteroidota</taxon>
        <taxon>Cytophagia</taxon>
        <taxon>Cytophagales</taxon>
        <taxon>Fulvivirgaceae</taxon>
        <taxon>Chryseolinea</taxon>
    </lineage>
</organism>
<dbReference type="AlphaFoldDB" id="A0A1M5NEH2"/>
<keyword evidence="3" id="KW-1185">Reference proteome</keyword>
<dbReference type="Gene3D" id="2.40.160.60">
    <property type="entry name" value="Outer membrane protein transport protein (OMPP1/FadL/TodX)"/>
    <property type="match status" value="1"/>
</dbReference>
<evidence type="ECO:0000313" key="2">
    <source>
        <dbReference type="EMBL" id="SHG87911.1"/>
    </source>
</evidence>
<dbReference type="OrthoDB" id="9758448at2"/>
<evidence type="ECO:0000259" key="1">
    <source>
        <dbReference type="Pfam" id="PF19572"/>
    </source>
</evidence>
<dbReference type="NCBIfam" id="NF033709">
    <property type="entry name" value="PorV_fam"/>
    <property type="match status" value="1"/>
</dbReference>
<dbReference type="Proteomes" id="UP000184212">
    <property type="component" value="Unassembled WGS sequence"/>
</dbReference>
<evidence type="ECO:0000313" key="3">
    <source>
        <dbReference type="Proteomes" id="UP000184212"/>
    </source>
</evidence>
<sequence length="384" mass="42013">MHYRVFLLLSFVLIGVQHSFSQGTVSPGDLIGAQNAITTAVPFLTISPDARHAALGDAGVATSADANASYWNAGKLVHIDKKYGGTISYTPWLGKIVNDMSISYLSGFYKITREQAISASIKYFNLGDISFRDANNNPLGDFNPREFAIDGTYSRLLSEKFSMGITGRYIYSNLTGAFAGIDAKPGRSVAADIGAYYTTPLKRHPNSTLSLGATITNIGAKLSYTDNENKNFLPTTLRLGTAYKTDLDAYNSLTFVLDFSKLMVPSPNSGRDSVGLLSGMFGSFSDAPGGAKEEFQEIMTSVGVEYWYNDIFAARLGYFNEAKNKGNRKYMTIGLGFRKNKFGVDVAYLVPVNKRESPLAETLRFTLHFLIKETTADKDETVTD</sequence>
<dbReference type="EMBL" id="FQWQ01000001">
    <property type="protein sequence ID" value="SHG87911.1"/>
    <property type="molecule type" value="Genomic_DNA"/>
</dbReference>
<gene>
    <name evidence="2" type="ORF">SAMN04488109_2287</name>
</gene>
<dbReference type="InterPro" id="IPR047799">
    <property type="entry name" value="T9SS_OM_PorV"/>
</dbReference>
<name>A0A1M5NEH2_9BACT</name>
<feature type="domain" description="Type IX secretion system protein PorV" evidence="1">
    <location>
        <begin position="34"/>
        <end position="268"/>
    </location>
</feature>
<dbReference type="Pfam" id="PF19572">
    <property type="entry name" value="PorV"/>
    <property type="match status" value="1"/>
</dbReference>
<reference evidence="2 3" key="1">
    <citation type="submission" date="2016-11" db="EMBL/GenBank/DDBJ databases">
        <authorList>
            <person name="Jaros S."/>
            <person name="Januszkiewicz K."/>
            <person name="Wedrychowicz H."/>
        </authorList>
    </citation>
    <scope>NUCLEOTIDE SEQUENCE [LARGE SCALE GENOMIC DNA]</scope>
    <source>
        <strain evidence="2 3">DSM 24574</strain>
    </source>
</reference>